<name>A0A7M2SF88_9ACTN</name>
<sequence length="177" mass="19885">MHEVTALLREYDRARAYTDALWKDLTPDEVTWRPHEDSSAIGWHLGHQAHVAHFMVRNLTAAEPSPDPELDGLMDSANPEKFRGALPTVERLATFRDTVAERIHTRMNAIAGGHVGAPDQLTIVARHLLIALINHEYQHDQWIGEVRANDLGHDLPTDPDTDQVTRLDGYLVLNPLA</sequence>
<reference evidence="2 3" key="1">
    <citation type="submission" date="2020-10" db="EMBL/GenBank/DDBJ databases">
        <title>Streptomyces ferrugineus complate genome analysis.</title>
        <authorList>
            <person name="Anwar N."/>
        </authorList>
    </citation>
    <scope>NUCLEOTIDE SEQUENCE [LARGE SCALE GENOMIC DNA]</scope>
    <source>
        <strain evidence="2 3">CCTCC AA2014009</strain>
    </source>
</reference>
<dbReference type="Gene3D" id="1.20.120.450">
    <property type="entry name" value="dinb family like domain"/>
    <property type="match status" value="1"/>
</dbReference>
<protein>
    <submittedName>
        <fullName evidence="2">DinB family protein</fullName>
    </submittedName>
</protein>
<proteinExistence type="predicted"/>
<evidence type="ECO:0000259" key="1">
    <source>
        <dbReference type="Pfam" id="PF12867"/>
    </source>
</evidence>
<accession>A0A7M2SF88</accession>
<dbReference type="InterPro" id="IPR024775">
    <property type="entry name" value="DinB-like"/>
</dbReference>
<evidence type="ECO:0000313" key="2">
    <source>
        <dbReference type="EMBL" id="QOV34997.1"/>
    </source>
</evidence>
<dbReference type="EMBL" id="CP063373">
    <property type="protein sequence ID" value="QOV34997.1"/>
    <property type="molecule type" value="Genomic_DNA"/>
</dbReference>
<dbReference type="Proteomes" id="UP000594205">
    <property type="component" value="Chromosome"/>
</dbReference>
<dbReference type="AlphaFoldDB" id="A0A7M2SF88"/>
<gene>
    <name evidence="2" type="ORF">IM697_33690</name>
</gene>
<evidence type="ECO:0000313" key="3">
    <source>
        <dbReference type="Proteomes" id="UP000594205"/>
    </source>
</evidence>
<dbReference type="Pfam" id="PF12867">
    <property type="entry name" value="DinB_2"/>
    <property type="match status" value="1"/>
</dbReference>
<dbReference type="RefSeq" id="WP_194039863.1">
    <property type="nucleotide sequence ID" value="NZ_CP063373.1"/>
</dbReference>
<dbReference type="InterPro" id="IPR034660">
    <property type="entry name" value="DinB/YfiT-like"/>
</dbReference>
<dbReference type="KEGG" id="sfeu:IM697_33690"/>
<keyword evidence="3" id="KW-1185">Reference proteome</keyword>
<organism evidence="2 3">
    <name type="scientific">Streptomyces ferrugineus</name>
    <dbReference type="NCBI Taxonomy" id="1413221"/>
    <lineage>
        <taxon>Bacteria</taxon>
        <taxon>Bacillati</taxon>
        <taxon>Actinomycetota</taxon>
        <taxon>Actinomycetes</taxon>
        <taxon>Kitasatosporales</taxon>
        <taxon>Streptomycetaceae</taxon>
        <taxon>Streptomyces</taxon>
    </lineage>
</organism>
<feature type="domain" description="DinB-like" evidence="1">
    <location>
        <begin position="11"/>
        <end position="143"/>
    </location>
</feature>
<dbReference type="SUPFAM" id="SSF109854">
    <property type="entry name" value="DinB/YfiT-like putative metalloenzymes"/>
    <property type="match status" value="1"/>
</dbReference>